<organism evidence="2 3">
    <name type="scientific">Tropilaelaps mercedesae</name>
    <dbReference type="NCBI Taxonomy" id="418985"/>
    <lineage>
        <taxon>Eukaryota</taxon>
        <taxon>Metazoa</taxon>
        <taxon>Ecdysozoa</taxon>
        <taxon>Arthropoda</taxon>
        <taxon>Chelicerata</taxon>
        <taxon>Arachnida</taxon>
        <taxon>Acari</taxon>
        <taxon>Parasitiformes</taxon>
        <taxon>Mesostigmata</taxon>
        <taxon>Gamasina</taxon>
        <taxon>Dermanyssoidea</taxon>
        <taxon>Laelapidae</taxon>
        <taxon>Tropilaelaps</taxon>
    </lineage>
</organism>
<feature type="region of interest" description="Disordered" evidence="1">
    <location>
        <begin position="38"/>
        <end position="61"/>
    </location>
</feature>
<dbReference type="AlphaFoldDB" id="A0A1V9XPC8"/>
<name>A0A1V9XPC8_9ACAR</name>
<dbReference type="Proteomes" id="UP000192247">
    <property type="component" value="Unassembled WGS sequence"/>
</dbReference>
<evidence type="ECO:0000313" key="3">
    <source>
        <dbReference type="Proteomes" id="UP000192247"/>
    </source>
</evidence>
<protein>
    <submittedName>
        <fullName evidence="2">Uncharacterized protein</fullName>
    </submittedName>
</protein>
<evidence type="ECO:0000256" key="1">
    <source>
        <dbReference type="SAM" id="MobiDB-lite"/>
    </source>
</evidence>
<feature type="compositionally biased region" description="Polar residues" evidence="1">
    <location>
        <begin position="51"/>
        <end position="61"/>
    </location>
</feature>
<keyword evidence="3" id="KW-1185">Reference proteome</keyword>
<dbReference type="EMBL" id="MNPL01006525">
    <property type="protein sequence ID" value="OQR75331.1"/>
    <property type="molecule type" value="Genomic_DNA"/>
</dbReference>
<comment type="caution">
    <text evidence="2">The sequence shown here is derived from an EMBL/GenBank/DDBJ whole genome shotgun (WGS) entry which is preliminary data.</text>
</comment>
<dbReference type="InParanoid" id="A0A1V9XPC8"/>
<proteinExistence type="predicted"/>
<evidence type="ECO:0000313" key="2">
    <source>
        <dbReference type="EMBL" id="OQR75331.1"/>
    </source>
</evidence>
<feature type="non-terminal residue" evidence="2">
    <location>
        <position position="61"/>
    </location>
</feature>
<gene>
    <name evidence="2" type="ORF">BIW11_08492</name>
</gene>
<accession>A0A1V9XPC8</accession>
<sequence length="61" mass="7010">MVSAFLGVPWGEPILKYIRRRGSKEVLEEIEDEHGHRISCGSAGGRRLQRRMSQIEQDTRS</sequence>
<reference evidence="2 3" key="1">
    <citation type="journal article" date="2017" name="Gigascience">
        <title>Draft genome of the honey bee ectoparasitic mite, Tropilaelaps mercedesae, is shaped by the parasitic life history.</title>
        <authorList>
            <person name="Dong X."/>
            <person name="Armstrong S.D."/>
            <person name="Xia D."/>
            <person name="Makepeace B.L."/>
            <person name="Darby A.C."/>
            <person name="Kadowaki T."/>
        </authorList>
    </citation>
    <scope>NUCLEOTIDE SEQUENCE [LARGE SCALE GENOMIC DNA]</scope>
    <source>
        <strain evidence="2">Wuxi-XJTLU</strain>
    </source>
</reference>